<evidence type="ECO:0000313" key="1">
    <source>
        <dbReference type="EMBL" id="MEN9060866.1"/>
    </source>
</evidence>
<sequence length="162" mass="17958">MKTFVDGEACVFARIRDAIFTGQFLGFASAIEEEMIGVFGKEIRNFPEAYPTTVVPAREVEEVEVHRRHFMDQTAASLTAVEAEAKHFARSVLDMKRYVTGLSSTRMMCKIESAALSESGAALVGIVEQLDACQNEIEQRLARVVELNSVIQGNTSMLRSLH</sequence>
<evidence type="ECO:0000313" key="2">
    <source>
        <dbReference type="Proteomes" id="UP001428774"/>
    </source>
</evidence>
<gene>
    <name evidence="1" type="ORF">ABFB10_07250</name>
</gene>
<dbReference type="RefSeq" id="WP_347166000.1">
    <property type="nucleotide sequence ID" value="NZ_JBDNCH010000002.1"/>
</dbReference>
<name>A0AAW9S7M8_9RHOB</name>
<dbReference type="EMBL" id="JBDNCH010000002">
    <property type="protein sequence ID" value="MEN9060866.1"/>
    <property type="molecule type" value="Genomic_DNA"/>
</dbReference>
<dbReference type="AlphaFoldDB" id="A0AAW9S7M8"/>
<proteinExistence type="predicted"/>
<protein>
    <submittedName>
        <fullName evidence="1">Uncharacterized protein</fullName>
    </submittedName>
</protein>
<reference evidence="1 2" key="1">
    <citation type="submission" date="2024-05" db="EMBL/GenBank/DDBJ databases">
        <title>Genome sequence of Ponticoccus litoralis KCCM 90028.</title>
        <authorList>
            <person name="Kim J.M."/>
            <person name="Lee J.K."/>
            <person name="Choi B.J."/>
            <person name="Bayburt H."/>
            <person name="Baek J.H."/>
            <person name="Jeon C.O."/>
        </authorList>
    </citation>
    <scope>NUCLEOTIDE SEQUENCE [LARGE SCALE GENOMIC DNA]</scope>
    <source>
        <strain evidence="1 2">KCCM 90028</strain>
    </source>
</reference>
<comment type="caution">
    <text evidence="1">The sequence shown here is derived from an EMBL/GenBank/DDBJ whole genome shotgun (WGS) entry which is preliminary data.</text>
</comment>
<keyword evidence="2" id="KW-1185">Reference proteome</keyword>
<accession>A0AAW9S7M8</accession>
<dbReference type="Proteomes" id="UP001428774">
    <property type="component" value="Unassembled WGS sequence"/>
</dbReference>
<organism evidence="1 2">
    <name type="scientific">Ponticoccus litoralis</name>
    <dbReference type="NCBI Taxonomy" id="422297"/>
    <lineage>
        <taxon>Bacteria</taxon>
        <taxon>Pseudomonadati</taxon>
        <taxon>Pseudomonadota</taxon>
        <taxon>Alphaproteobacteria</taxon>
        <taxon>Rhodobacterales</taxon>
        <taxon>Roseobacteraceae</taxon>
        <taxon>Ponticoccus</taxon>
    </lineage>
</organism>